<feature type="transmembrane region" description="Helical" evidence="24">
    <location>
        <begin position="321"/>
        <end position="343"/>
    </location>
</feature>
<keyword evidence="11" id="KW-0851">Voltage-gated channel</keyword>
<dbReference type="InterPro" id="IPR001807">
    <property type="entry name" value="ClC"/>
</dbReference>
<evidence type="ECO:0000256" key="16">
    <source>
        <dbReference type="ARBA" id="ARBA00023136"/>
    </source>
</evidence>
<dbReference type="Proteomes" id="UP000562415">
    <property type="component" value="Unassembled WGS sequence"/>
</dbReference>
<dbReference type="CDD" id="cd04591">
    <property type="entry name" value="CBS_pair_voltage-gated_CLC_euk_bac"/>
    <property type="match status" value="1"/>
</dbReference>
<keyword evidence="12 24" id="KW-1133">Transmembrane helix</keyword>
<comment type="subcellular location">
    <subcellularLocation>
        <location evidence="3">Basolateral cell membrane</location>
        <topology evidence="3">Multi-pass membrane protein</topology>
    </subcellularLocation>
    <subcellularLocation>
        <location evidence="2">Cell projection</location>
        <location evidence="2">Axon</location>
    </subcellularLocation>
    <subcellularLocation>
        <location evidence="1">Cell projection</location>
        <location evidence="1">Dendritic spine membrane</location>
        <topology evidence="1">Multi-pass membrane protein</topology>
    </subcellularLocation>
</comment>
<dbReference type="FunFam" id="1.10.3080.10:FF:000002">
    <property type="entry name" value="Chloride channel 2c"/>
    <property type="match status" value="1"/>
</dbReference>
<evidence type="ECO:0000256" key="15">
    <source>
        <dbReference type="ARBA" id="ARBA00023122"/>
    </source>
</evidence>
<dbReference type="PRINTS" id="PR00762">
    <property type="entry name" value="CLCHANNEL"/>
</dbReference>
<dbReference type="Pfam" id="PF00654">
    <property type="entry name" value="Voltage_CLC"/>
    <property type="match status" value="1"/>
</dbReference>
<organism evidence="25 26">
    <name type="scientific">Probosciger aterrimus</name>
    <name type="common">Palm cockatoo</name>
    <dbReference type="NCBI Taxonomy" id="141839"/>
    <lineage>
        <taxon>Eukaryota</taxon>
        <taxon>Metazoa</taxon>
        <taxon>Chordata</taxon>
        <taxon>Craniata</taxon>
        <taxon>Vertebrata</taxon>
        <taxon>Euteleostomi</taxon>
        <taxon>Archelosauria</taxon>
        <taxon>Archosauria</taxon>
        <taxon>Dinosauria</taxon>
        <taxon>Saurischia</taxon>
        <taxon>Theropoda</taxon>
        <taxon>Coelurosauria</taxon>
        <taxon>Aves</taxon>
        <taxon>Neognathae</taxon>
        <taxon>Neoaves</taxon>
        <taxon>Telluraves</taxon>
        <taxon>Australaves</taxon>
        <taxon>Psittaciformes</taxon>
        <taxon>Cacatuidae</taxon>
        <taxon>Probosciger</taxon>
    </lineage>
</organism>
<evidence type="ECO:0000256" key="23">
    <source>
        <dbReference type="SAM" id="MobiDB-lite"/>
    </source>
</evidence>
<feature type="transmembrane region" description="Helical" evidence="24">
    <location>
        <begin position="239"/>
        <end position="263"/>
    </location>
</feature>
<evidence type="ECO:0000256" key="2">
    <source>
        <dbReference type="ARBA" id="ARBA00004489"/>
    </source>
</evidence>
<feature type="region of interest" description="Disordered" evidence="23">
    <location>
        <begin position="675"/>
        <end position="696"/>
    </location>
</feature>
<evidence type="ECO:0000256" key="17">
    <source>
        <dbReference type="ARBA" id="ARBA00023173"/>
    </source>
</evidence>
<dbReference type="GO" id="GO:0032591">
    <property type="term" value="C:dendritic spine membrane"/>
    <property type="evidence" value="ECO:0007669"/>
    <property type="project" value="UniProtKB-SubCell"/>
</dbReference>
<sequence length="887" mass="97530">SGGSGGTMATESEAQRALQYEQTLMYGRYTQDLGTFAKDEAARLRLHGEGDTPRPHHPSELLEYTQGRCAPCRVCALQCQRFLFSKVGEDWVFLILLGLVMALVSWAMDFAIATCLQAQKWMYGGLDTNVLLQYLAWVTYPTVLITFSAGFTQILAPQAVGSGIPEMKTILRGVVLKEYLTFKTFMAKVIGLTCALGSGMPLGKEGPFVHIASMCAALLSRFLSLFGGIYKNEARNIEMLAAACAVGVGCCFAAPIGGVLFSIEVTSTFFAVRNYWRGFFAATFSAFIFRVLAVWNKDEETITALFKTRFRLDFPFDLQELPAFAVIGIASGFGGALFVYLNRKIVQFMRRQKTINRFLMKKRLLFPALVTLLISTLTFPPGFGQFMAGQLTQKDTLVTLFDNQTWAKQGLSNEFEYLGILEAWHHPRSNVFVTLVVFILMKFWMSALATTIPVPCGAFMPVFVIGAAFGRLVGESMAAWFPDGIHTDSNTYRIVPGGYAVVGAAALSGAVTHTVSTAVIVFELTGQISHILPVMIAVILANAVAQSLQPSLYDSIIRIKKLPYLPELGWGHHEKYNVRVEDIMVRDIRYVTLNCKYRDLQHVLHSTKMKSLPLVESGESMILLGSIERAQVGALLSHQLSPQRRLQALRQKALAENGHQLPDASIRFQISTEASSGTPACTTPRKPLKPALKRVPSCPAESLPAGTTDHSGIALKSLFCANPTAEPTEAQGTAYHKAKHVRISIVEEMDLGDRMTPAEILEWEEQQLDQLVDFSSAKIDPAPFQLVEHTSLHKTHTIFSLLGLDHAYVTSIGRLVGMVSLKELRKAIEGSLTAKGVKVRPPLASFRDSTASAGEPDTTALHQLWDRHQHHPMPREASPGGDDGDDS</sequence>
<keyword evidence="18" id="KW-0868">Chloride</keyword>
<evidence type="ECO:0000256" key="11">
    <source>
        <dbReference type="ARBA" id="ARBA00022882"/>
    </source>
</evidence>
<dbReference type="FunFam" id="3.10.580.10:FF:000102">
    <property type="entry name" value="Chloride channel, voltage-sensitive 2a"/>
    <property type="match status" value="1"/>
</dbReference>
<feature type="transmembrane region" description="Helical" evidence="24">
    <location>
        <begin position="134"/>
        <end position="156"/>
    </location>
</feature>
<dbReference type="GO" id="GO:0005247">
    <property type="term" value="F:voltage-gated chloride channel activity"/>
    <property type="evidence" value="ECO:0007669"/>
    <property type="project" value="InterPro"/>
</dbReference>
<evidence type="ECO:0000256" key="7">
    <source>
        <dbReference type="ARBA" id="ARBA00022475"/>
    </source>
</evidence>
<feature type="transmembrane region" description="Helical" evidence="24">
    <location>
        <begin position="459"/>
        <end position="481"/>
    </location>
</feature>
<comment type="subunit">
    <text evidence="22">Homodimer. Interacts with auxiliary subunit HEPACAM.</text>
</comment>
<evidence type="ECO:0000256" key="3">
    <source>
        <dbReference type="ARBA" id="ARBA00004554"/>
    </source>
</evidence>
<gene>
    <name evidence="25" type="primary">Clcn2</name>
    <name evidence="25" type="ORF">PROATE_R13254</name>
</gene>
<comment type="caution">
    <text evidence="25">The sequence shown here is derived from an EMBL/GenBank/DDBJ whole genome shotgun (WGS) entry which is preliminary data.</text>
</comment>
<evidence type="ECO:0000256" key="14">
    <source>
        <dbReference type="ARBA" id="ARBA00023065"/>
    </source>
</evidence>
<evidence type="ECO:0000256" key="19">
    <source>
        <dbReference type="ARBA" id="ARBA00023257"/>
    </source>
</evidence>
<dbReference type="GO" id="GO:0030424">
    <property type="term" value="C:axon"/>
    <property type="evidence" value="ECO:0007669"/>
    <property type="project" value="UniProtKB-SubCell"/>
</dbReference>
<dbReference type="OrthoDB" id="4564at2759"/>
<name>A0A7K5F626_PROAR</name>
<evidence type="ECO:0000256" key="10">
    <source>
        <dbReference type="ARBA" id="ARBA00022737"/>
    </source>
</evidence>
<dbReference type="Gene3D" id="1.10.3080.10">
    <property type="entry name" value="Clc chloride channel"/>
    <property type="match status" value="1"/>
</dbReference>
<dbReference type="PRINTS" id="PR01113">
    <property type="entry name" value="CLCHANNEL2"/>
</dbReference>
<keyword evidence="9 24" id="KW-0812">Transmembrane</keyword>
<dbReference type="Gene3D" id="3.10.580.10">
    <property type="entry name" value="CBS-domain"/>
    <property type="match status" value="2"/>
</dbReference>
<keyword evidence="13" id="KW-0770">Synapse</keyword>
<dbReference type="GO" id="GO:0034707">
    <property type="term" value="C:chloride channel complex"/>
    <property type="evidence" value="ECO:0007669"/>
    <property type="project" value="UniProtKB-KW"/>
</dbReference>
<evidence type="ECO:0000313" key="25">
    <source>
        <dbReference type="EMBL" id="NWS40356.1"/>
    </source>
</evidence>
<dbReference type="PANTHER" id="PTHR45720">
    <property type="entry name" value="CHLORIDE CHANNEL PROTEIN 2"/>
    <property type="match status" value="1"/>
</dbReference>
<keyword evidence="26" id="KW-1185">Reference proteome</keyword>
<dbReference type="InterPro" id="IPR014743">
    <property type="entry name" value="Cl-channel_core"/>
</dbReference>
<dbReference type="GO" id="GO:0016323">
    <property type="term" value="C:basolateral plasma membrane"/>
    <property type="evidence" value="ECO:0007669"/>
    <property type="project" value="UniProtKB-SubCell"/>
</dbReference>
<keyword evidence="6" id="KW-0813">Transport</keyword>
<comment type="similarity">
    <text evidence="4">Belongs to the chloride channel (TC 2.A.49) family. ClC-2/CLCN2 subfamily.</text>
</comment>
<evidence type="ECO:0000256" key="8">
    <source>
        <dbReference type="ARBA" id="ARBA00022553"/>
    </source>
</evidence>
<keyword evidence="8" id="KW-0597">Phosphoprotein</keyword>
<evidence type="ECO:0000256" key="6">
    <source>
        <dbReference type="ARBA" id="ARBA00022448"/>
    </source>
</evidence>
<feature type="transmembrane region" description="Helical" evidence="24">
    <location>
        <begin position="275"/>
        <end position="295"/>
    </location>
</feature>
<evidence type="ECO:0000313" key="26">
    <source>
        <dbReference type="Proteomes" id="UP000562415"/>
    </source>
</evidence>
<evidence type="ECO:0000256" key="24">
    <source>
        <dbReference type="SAM" id="Phobius"/>
    </source>
</evidence>
<dbReference type="AlphaFoldDB" id="A0A7K5F626"/>
<keyword evidence="17" id="KW-0869">Chloride channel</keyword>
<feature type="transmembrane region" description="Helical" evidence="24">
    <location>
        <begin position="91"/>
        <end position="113"/>
    </location>
</feature>
<feature type="transmembrane region" description="Helical" evidence="24">
    <location>
        <begin position="176"/>
        <end position="196"/>
    </location>
</feature>
<comment type="catalytic activity">
    <reaction evidence="21">
        <text>thiocyanate(in) = thiocyanate(out)</text>
        <dbReference type="Rhea" id="RHEA:75347"/>
        <dbReference type="ChEBI" id="CHEBI:18022"/>
    </reaction>
</comment>
<keyword evidence="16 24" id="KW-0472">Membrane</keyword>
<feature type="transmembrane region" description="Helical" evidence="24">
    <location>
        <begin position="208"/>
        <end position="227"/>
    </location>
</feature>
<dbReference type="SUPFAM" id="SSF54631">
    <property type="entry name" value="CBS-domain pair"/>
    <property type="match status" value="1"/>
</dbReference>
<dbReference type="InterPro" id="IPR002244">
    <property type="entry name" value="Cl-channel-2"/>
</dbReference>
<proteinExistence type="inferred from homology"/>
<keyword evidence="7" id="KW-1003">Cell membrane</keyword>
<evidence type="ECO:0000256" key="4">
    <source>
        <dbReference type="ARBA" id="ARBA00005423"/>
    </source>
</evidence>
<evidence type="ECO:0000256" key="22">
    <source>
        <dbReference type="ARBA" id="ARBA00046437"/>
    </source>
</evidence>
<evidence type="ECO:0000256" key="21">
    <source>
        <dbReference type="ARBA" id="ARBA00036895"/>
    </source>
</evidence>
<evidence type="ECO:0000256" key="13">
    <source>
        <dbReference type="ARBA" id="ARBA00023018"/>
    </source>
</evidence>
<dbReference type="PANTHER" id="PTHR45720:SF6">
    <property type="entry name" value="CHLORIDE CHANNEL PROTEIN 2"/>
    <property type="match status" value="1"/>
</dbReference>
<evidence type="ECO:0000256" key="18">
    <source>
        <dbReference type="ARBA" id="ARBA00023214"/>
    </source>
</evidence>
<keyword evidence="11" id="KW-0407">Ion channel</keyword>
<dbReference type="EMBL" id="VYZH01000606">
    <property type="protein sequence ID" value="NWS40356.1"/>
    <property type="molecule type" value="Genomic_DNA"/>
</dbReference>
<evidence type="ECO:0000256" key="20">
    <source>
        <dbReference type="ARBA" id="ARBA00023273"/>
    </source>
</evidence>
<evidence type="ECO:0000256" key="5">
    <source>
        <dbReference type="ARBA" id="ARBA00017377"/>
    </source>
</evidence>
<dbReference type="CDD" id="cd03683">
    <property type="entry name" value="ClC_1_like"/>
    <property type="match status" value="1"/>
</dbReference>
<feature type="transmembrane region" description="Helical" evidence="24">
    <location>
        <begin position="364"/>
        <end position="383"/>
    </location>
</feature>
<evidence type="ECO:0000256" key="12">
    <source>
        <dbReference type="ARBA" id="ARBA00022989"/>
    </source>
</evidence>
<feature type="region of interest" description="Disordered" evidence="23">
    <location>
        <begin position="868"/>
        <end position="887"/>
    </location>
</feature>
<protein>
    <recommendedName>
        <fullName evidence="5">Chloride channel protein 2</fullName>
    </recommendedName>
</protein>
<keyword evidence="15" id="KW-0129">CBS domain</keyword>
<dbReference type="InterPro" id="IPR050970">
    <property type="entry name" value="Cl_channel_volt-gated"/>
</dbReference>
<dbReference type="SUPFAM" id="SSF81340">
    <property type="entry name" value="Clc chloride channel"/>
    <property type="match status" value="1"/>
</dbReference>
<reference evidence="25 26" key="1">
    <citation type="submission" date="2019-09" db="EMBL/GenBank/DDBJ databases">
        <title>Bird 10,000 Genomes (B10K) Project - Family phase.</title>
        <authorList>
            <person name="Zhang G."/>
        </authorList>
    </citation>
    <scope>NUCLEOTIDE SEQUENCE [LARGE SCALE GENOMIC DNA]</scope>
    <source>
        <strain evidence="25">B10K-DU-017-47</strain>
    </source>
</reference>
<keyword evidence="20" id="KW-0966">Cell projection</keyword>
<dbReference type="FunFam" id="3.10.580.10:FF:000019">
    <property type="entry name" value="Chloride voltage-gated channel 2"/>
    <property type="match status" value="1"/>
</dbReference>
<evidence type="ECO:0000256" key="1">
    <source>
        <dbReference type="ARBA" id="ARBA00004332"/>
    </source>
</evidence>
<keyword evidence="19" id="KW-0628">Postsynaptic cell membrane</keyword>
<keyword evidence="10" id="KW-0677">Repeat</keyword>
<accession>A0A7K5F626</accession>
<feature type="non-terminal residue" evidence="25">
    <location>
        <position position="887"/>
    </location>
</feature>
<feature type="non-terminal residue" evidence="25">
    <location>
        <position position="1"/>
    </location>
</feature>
<feature type="transmembrane region" description="Helical" evidence="24">
    <location>
        <begin position="501"/>
        <end position="524"/>
    </location>
</feature>
<evidence type="ECO:0000256" key="9">
    <source>
        <dbReference type="ARBA" id="ARBA00022692"/>
    </source>
</evidence>
<keyword evidence="14" id="KW-0406">Ion transport</keyword>
<dbReference type="InterPro" id="IPR046342">
    <property type="entry name" value="CBS_dom_sf"/>
</dbReference>